<feature type="domain" description="AB hydrolase-1" evidence="1">
    <location>
        <begin position="67"/>
        <end position="171"/>
    </location>
</feature>
<proteinExistence type="predicted"/>
<comment type="caution">
    <text evidence="2">The sequence shown here is derived from an EMBL/GenBank/DDBJ whole genome shotgun (WGS) entry which is preliminary data.</text>
</comment>
<dbReference type="OrthoDB" id="2247630at2"/>
<dbReference type="Pfam" id="PF00561">
    <property type="entry name" value="Abhydrolase_1"/>
    <property type="match status" value="1"/>
</dbReference>
<dbReference type="PANTHER" id="PTHR46331:SF2">
    <property type="entry name" value="VALACYCLOVIR HYDROLASE"/>
    <property type="match status" value="1"/>
</dbReference>
<protein>
    <submittedName>
        <fullName evidence="2">Alpha/beta hydrolase</fullName>
    </submittedName>
</protein>
<dbReference type="PANTHER" id="PTHR46331">
    <property type="entry name" value="VALACYCLOVIR HYDROLASE"/>
    <property type="match status" value="1"/>
</dbReference>
<reference evidence="2" key="1">
    <citation type="submission" date="2019-10" db="EMBL/GenBank/DDBJ databases">
        <title>Muricauda hadale sp. nov., a piezophilic bacterium isolated from hadopelagic water of the Mariana Trench.</title>
        <authorList>
            <person name="Wei Y."/>
        </authorList>
    </citation>
    <scope>NUCLEOTIDE SEQUENCE [LARGE SCALE GENOMIC DNA]</scope>
    <source>
        <strain evidence="2">MT-229</strain>
    </source>
</reference>
<dbReference type="InterPro" id="IPR000073">
    <property type="entry name" value="AB_hydrolase_1"/>
</dbReference>
<organism evidence="2 3">
    <name type="scientific">Flagellimonas hadalis</name>
    <dbReference type="NCBI Taxonomy" id="2597517"/>
    <lineage>
        <taxon>Bacteria</taxon>
        <taxon>Pseudomonadati</taxon>
        <taxon>Bacteroidota</taxon>
        <taxon>Flavobacteriia</taxon>
        <taxon>Flavobacteriales</taxon>
        <taxon>Flavobacteriaceae</taxon>
        <taxon>Flagellimonas</taxon>
    </lineage>
</organism>
<accession>A0A5N5IXU0</accession>
<dbReference type="AlphaFoldDB" id="A0A5N5IXU0"/>
<dbReference type="Gene3D" id="3.40.50.1820">
    <property type="entry name" value="alpha/beta hydrolase"/>
    <property type="match status" value="1"/>
</dbReference>
<dbReference type="SUPFAM" id="SSF53474">
    <property type="entry name" value="alpha/beta-Hydrolases"/>
    <property type="match status" value="1"/>
</dbReference>
<dbReference type="InterPro" id="IPR029058">
    <property type="entry name" value="AB_hydrolase_fold"/>
</dbReference>
<keyword evidence="3" id="KW-1185">Reference proteome</keyword>
<evidence type="ECO:0000313" key="2">
    <source>
        <dbReference type="EMBL" id="KAB5491537.1"/>
    </source>
</evidence>
<gene>
    <name evidence="2" type="ORF">FOT42_000900</name>
</gene>
<dbReference type="GO" id="GO:0017171">
    <property type="term" value="F:serine hydrolase activity"/>
    <property type="evidence" value="ECO:0007669"/>
    <property type="project" value="TreeGrafter"/>
</dbReference>
<sequence>MKQPFQLLGSLLFILTTCNHTKTEPKEMEPKATKELDFASGYSEVNGLKMYYEIYRPAGQAGGQAKALVLIHGGGSTIPSNFGKVIPLFAKNRQVIAMELQAHGRTNDRGTDSSFEQDADDVATLLHNLKVDKADFFGFSNGGTTTLQIAIRHPELVHKMVLGSALVKRNGVPEWFWGFMQQSKLEHMPEQLQTAYKEVASDTTDLQLMHDRDAKRMVHFKDIPDEQIEAIQAPTLIIIGDKDIITPEHAIELHRQIAHSELAIIPGGHGEYIGEITTIQPDFKENQLVVPMIEKFLDKK</sequence>
<keyword evidence="2" id="KW-0378">Hydrolase</keyword>
<evidence type="ECO:0000259" key="1">
    <source>
        <dbReference type="Pfam" id="PF00561"/>
    </source>
</evidence>
<dbReference type="EMBL" id="VNIK02000001">
    <property type="protein sequence ID" value="KAB5491537.1"/>
    <property type="molecule type" value="Genomic_DNA"/>
</dbReference>
<evidence type="ECO:0000313" key="3">
    <source>
        <dbReference type="Proteomes" id="UP000319204"/>
    </source>
</evidence>
<name>A0A5N5IXU0_9FLAO</name>
<dbReference type="Proteomes" id="UP000319204">
    <property type="component" value="Unassembled WGS sequence"/>
</dbReference>